<proteinExistence type="predicted"/>
<dbReference type="STRING" id="33097.A0A150H0R0"/>
<dbReference type="GO" id="GO:0016020">
    <property type="term" value="C:membrane"/>
    <property type="evidence" value="ECO:0007669"/>
    <property type="project" value="TreeGrafter"/>
</dbReference>
<dbReference type="InterPro" id="IPR029058">
    <property type="entry name" value="AB_hydrolase_fold"/>
</dbReference>
<gene>
    <name evidence="3" type="ORF">GPECTOR_2g1121</name>
</gene>
<evidence type="ECO:0000313" key="3">
    <source>
        <dbReference type="EMBL" id="KXZ55572.1"/>
    </source>
</evidence>
<feature type="compositionally biased region" description="Low complexity" evidence="1">
    <location>
        <begin position="211"/>
        <end position="223"/>
    </location>
</feature>
<dbReference type="PANTHER" id="PTHR43798">
    <property type="entry name" value="MONOACYLGLYCEROL LIPASE"/>
    <property type="match status" value="1"/>
</dbReference>
<accession>A0A150H0R0</accession>
<reference evidence="4" key="1">
    <citation type="journal article" date="2016" name="Nat. Commun.">
        <title>The Gonium pectorale genome demonstrates co-option of cell cycle regulation during the evolution of multicellularity.</title>
        <authorList>
            <person name="Hanschen E.R."/>
            <person name="Marriage T.N."/>
            <person name="Ferris P.J."/>
            <person name="Hamaji T."/>
            <person name="Toyoda A."/>
            <person name="Fujiyama A."/>
            <person name="Neme R."/>
            <person name="Noguchi H."/>
            <person name="Minakuchi Y."/>
            <person name="Suzuki M."/>
            <person name="Kawai-Toyooka H."/>
            <person name="Smith D.R."/>
            <person name="Sparks H."/>
            <person name="Anderson J."/>
            <person name="Bakaric R."/>
            <person name="Luria V."/>
            <person name="Karger A."/>
            <person name="Kirschner M.W."/>
            <person name="Durand P.M."/>
            <person name="Michod R.E."/>
            <person name="Nozaki H."/>
            <person name="Olson B.J."/>
        </authorList>
    </citation>
    <scope>NUCLEOTIDE SEQUENCE [LARGE SCALE GENOMIC DNA]</scope>
    <source>
        <strain evidence="4">NIES-2863</strain>
    </source>
</reference>
<organism evidence="3 4">
    <name type="scientific">Gonium pectorale</name>
    <name type="common">Green alga</name>
    <dbReference type="NCBI Taxonomy" id="33097"/>
    <lineage>
        <taxon>Eukaryota</taxon>
        <taxon>Viridiplantae</taxon>
        <taxon>Chlorophyta</taxon>
        <taxon>core chlorophytes</taxon>
        <taxon>Chlorophyceae</taxon>
        <taxon>CS clade</taxon>
        <taxon>Chlamydomonadales</taxon>
        <taxon>Volvocaceae</taxon>
        <taxon>Gonium</taxon>
    </lineage>
</organism>
<dbReference type="EMBL" id="LSYV01000003">
    <property type="protein sequence ID" value="KXZ55572.1"/>
    <property type="molecule type" value="Genomic_DNA"/>
</dbReference>
<feature type="compositionally biased region" description="Gly residues" evidence="1">
    <location>
        <begin position="171"/>
        <end position="210"/>
    </location>
</feature>
<dbReference type="AlphaFoldDB" id="A0A150H0R0"/>
<feature type="domain" description="AB hydrolase-1" evidence="2">
    <location>
        <begin position="23"/>
        <end position="81"/>
    </location>
</feature>
<comment type="caution">
    <text evidence="3">The sequence shown here is derived from an EMBL/GenBank/DDBJ whole genome shotgun (WGS) entry which is preliminary data.</text>
</comment>
<dbReference type="Pfam" id="PF00561">
    <property type="entry name" value="Abhydrolase_1"/>
    <property type="match status" value="1"/>
</dbReference>
<dbReference type="Gene3D" id="3.40.50.1820">
    <property type="entry name" value="alpha/beta hydrolase"/>
    <property type="match status" value="2"/>
</dbReference>
<evidence type="ECO:0000313" key="4">
    <source>
        <dbReference type="Proteomes" id="UP000075714"/>
    </source>
</evidence>
<evidence type="ECO:0000256" key="1">
    <source>
        <dbReference type="SAM" id="MobiDB-lite"/>
    </source>
</evidence>
<dbReference type="SUPFAM" id="SSF53474">
    <property type="entry name" value="alpha/beta-Hydrolases"/>
    <property type="match status" value="1"/>
</dbReference>
<dbReference type="PANTHER" id="PTHR43798:SF33">
    <property type="entry name" value="HYDROLASE, PUTATIVE (AFU_ORTHOLOGUE AFUA_2G14860)-RELATED"/>
    <property type="match status" value="1"/>
</dbReference>
<evidence type="ECO:0000259" key="2">
    <source>
        <dbReference type="Pfam" id="PF00561"/>
    </source>
</evidence>
<sequence length="424" mass="41216">MPSDPLWPLPPPLPPNLMRRLPPPPLAGFTFQSVADDVRQLLDELGMQRVVFMGMSGGGPYACACACLLPQRTSAVCLVAGMTATRGAPGVAGRWAPVGPGRAGPGSRCGMSLFNRLGYLAINHAPGPTGAALGAGTALLRLAGACGVGPVAAAARKQRRAEVRGEVVLGEGRGGTPELGAGGRGTVVGLGREGGSGANGSGPGGGGAVGCEGSSTEAAATAEGPGGSSVSDPAGIHTKAASGAVTAPPAGPPEIVAAAEAAAADGGAGGEPRAVAAASAGRAAARAAAGVGLSGAATALTLAAAGFPAVDRAAVARHLHERPELARLVSAAGAEVAAQGLGGLWRDMRLTSEPWGLPLERITGDADLNVTVSMARHLHSVIPGAAGRLTLVPGAGHLSLGLEHGREVLAALAGHLRAGNGGAR</sequence>
<protein>
    <recommendedName>
        <fullName evidence="2">AB hydrolase-1 domain-containing protein</fullName>
    </recommendedName>
</protein>
<dbReference type="InterPro" id="IPR000073">
    <property type="entry name" value="AB_hydrolase_1"/>
</dbReference>
<dbReference type="Proteomes" id="UP000075714">
    <property type="component" value="Unassembled WGS sequence"/>
</dbReference>
<keyword evidence="4" id="KW-1185">Reference proteome</keyword>
<dbReference type="OrthoDB" id="543755at2759"/>
<name>A0A150H0R0_GONPE</name>
<dbReference type="InterPro" id="IPR050266">
    <property type="entry name" value="AB_hydrolase_sf"/>
</dbReference>
<feature type="region of interest" description="Disordered" evidence="1">
    <location>
        <begin position="171"/>
        <end position="236"/>
    </location>
</feature>